<dbReference type="InterPro" id="IPR002075">
    <property type="entry name" value="NTF2_dom"/>
</dbReference>
<comment type="similarity">
    <text evidence="2">Belongs to the NXF family.</text>
</comment>
<keyword evidence="6" id="KW-0509">mRNA transport</keyword>
<dbReference type="PROSITE" id="PS50889">
    <property type="entry name" value="S4"/>
    <property type="match status" value="1"/>
</dbReference>
<evidence type="ECO:0000256" key="2">
    <source>
        <dbReference type="ARBA" id="ARBA00009285"/>
    </source>
</evidence>
<dbReference type="Pfam" id="PF24048">
    <property type="entry name" value="LRR_NXF1-5"/>
    <property type="match status" value="1"/>
</dbReference>
<dbReference type="Pfam" id="PF25818">
    <property type="entry name" value="MTRES1_C"/>
    <property type="match status" value="1"/>
</dbReference>
<comment type="subcellular location">
    <subcellularLocation>
        <location evidence="1">Nucleus</location>
        <location evidence="1">Nucleoplasm</location>
    </subcellularLocation>
</comment>
<evidence type="ECO:0000259" key="11">
    <source>
        <dbReference type="PROSITE" id="PS51281"/>
    </source>
</evidence>
<dbReference type="Pfam" id="PF22602">
    <property type="entry name" value="NXF_NTF2"/>
    <property type="match status" value="1"/>
</dbReference>
<sequence length="827" mass="96218">MTYYNQNCGDGGYPRHVDEMSSSKHRYTHQNFHYRGRNSSYGTDVRYRPDGLMNGNRQNFQTNGSQQYRGHMRVFNNSRGRPRPNGQSYPHKYQSQQQQQQHYLTKWWKISIPGAGQVGKDRVLSTLKVHLPRPFQHYNYFIERDTNKGIFFVNSKEEADMLKRASGKILIQNSETLIIIVGPIKFPAPYLDEDLICHFRDFIRTRFNINTNTLNLSNLANDEALNNLGIYPQLSKQQFVQDLVNIINKEMSMTRFLDLSHNDITNLNEFQNLKLPHLEHLNLSLNKLDDIDELKYLKSFHSLSNLHLKENSIQQSLKSDTNLISFLNISVAFVWTLYFSAVRQILPQLKYLDDNELSAIIHFATDINIIQLPESKPYYVPDHLKTSFDGILSLIQEYYRLFDTRSREDLHSCYHEKCIFSLCISRPSYDCGIQTCQYTYGQQICDSRNLKCNDDISIRSIKSSKYARHMELLKFGKQAVLDYLRIKFPATKHDLSSFHVDIISSSKSRSIFTINGLYQEIDSVGQPIRCFQQTLTMVHSLNRSLIICDHLLVVNATNDQVMKMNKSDLLLPTQTLQSSSIQLSHSMSSDEQQQQLIEDQNQDRQQMILKFSTESGMNQQYSKLCLEQNNWDFNKAAQVFIQFQTTMINKIQRIQHNDYEILKQSLQQFSISHKRLVSRKPTQIEENEEEEEDDDDEEENDENEDQILKGLNRNLLPKGYKIIIKYISSLRLDLICSSGTGIGRSQIEEEFYGSKLRINGEKSTKKAQQVKEGDVIDLVMARLEGAKYQTKRIILYKIFNEKTLKGKVKVCLITWRSGVIVDGSKWS</sequence>
<dbReference type="SUPFAM" id="SSF54928">
    <property type="entry name" value="RNA-binding domain, RBD"/>
    <property type="match status" value="1"/>
</dbReference>
<dbReference type="InterPro" id="IPR057896">
    <property type="entry name" value="MTRES1_C"/>
</dbReference>
<feature type="compositionally biased region" description="Basic and acidic residues" evidence="9">
    <location>
        <begin position="13"/>
        <end position="22"/>
    </location>
</feature>
<dbReference type="PANTHER" id="PTHR10662">
    <property type="entry name" value="NUCLEAR RNA EXPORT FACTOR"/>
    <property type="match status" value="1"/>
</dbReference>
<dbReference type="InterPro" id="IPR032675">
    <property type="entry name" value="LRR_dom_sf"/>
</dbReference>
<dbReference type="PROSITE" id="PS51450">
    <property type="entry name" value="LRR"/>
    <property type="match status" value="2"/>
</dbReference>
<dbReference type="FunFam" id="1.10.8.10:FF:000018">
    <property type="entry name" value="Nuclear RNA export factor 1"/>
    <property type="match status" value="1"/>
</dbReference>
<dbReference type="GO" id="GO:0005654">
    <property type="term" value="C:nucleoplasm"/>
    <property type="evidence" value="ECO:0007669"/>
    <property type="project" value="UniProtKB-SubCell"/>
</dbReference>
<dbReference type="InterPro" id="IPR018222">
    <property type="entry name" value="Nuclear_transport_factor_2_euk"/>
</dbReference>
<keyword evidence="14" id="KW-1185">Reference proteome</keyword>
<dbReference type="EMBL" id="CAJOBC010000699">
    <property type="protein sequence ID" value="CAF3616215.1"/>
    <property type="molecule type" value="Genomic_DNA"/>
</dbReference>
<dbReference type="PROSITE" id="PS50177">
    <property type="entry name" value="NTF2_DOMAIN"/>
    <property type="match status" value="1"/>
</dbReference>
<evidence type="ECO:0000256" key="7">
    <source>
        <dbReference type="ARBA" id="ARBA00023242"/>
    </source>
</evidence>
<dbReference type="Gene3D" id="3.30.70.330">
    <property type="match status" value="1"/>
</dbReference>
<feature type="compositionally biased region" description="Basic residues" evidence="9">
    <location>
        <begin position="23"/>
        <end position="36"/>
    </location>
</feature>
<feature type="compositionally biased region" description="Acidic residues" evidence="9">
    <location>
        <begin position="685"/>
        <end position="704"/>
    </location>
</feature>
<evidence type="ECO:0000259" key="10">
    <source>
        <dbReference type="PROSITE" id="PS50177"/>
    </source>
</evidence>
<dbReference type="SMART" id="SM00804">
    <property type="entry name" value="TAP_C"/>
    <property type="match status" value="1"/>
</dbReference>
<keyword evidence="7" id="KW-0539">Nucleus</keyword>
<evidence type="ECO:0000313" key="14">
    <source>
        <dbReference type="Proteomes" id="UP000663829"/>
    </source>
</evidence>
<evidence type="ECO:0000256" key="6">
    <source>
        <dbReference type="ARBA" id="ARBA00022816"/>
    </source>
</evidence>
<reference evidence="12" key="1">
    <citation type="submission" date="2021-02" db="EMBL/GenBank/DDBJ databases">
        <authorList>
            <person name="Nowell W R."/>
        </authorList>
    </citation>
    <scope>NUCLEOTIDE SEQUENCE</scope>
</reference>
<dbReference type="Gene3D" id="3.80.10.10">
    <property type="entry name" value="Ribonuclease Inhibitor"/>
    <property type="match status" value="1"/>
</dbReference>
<name>A0A813UNB5_9BILA</name>
<dbReference type="PROSITE" id="PS51281">
    <property type="entry name" value="TAP_C"/>
    <property type="match status" value="1"/>
</dbReference>
<dbReference type="Proteomes" id="UP000663829">
    <property type="component" value="Unassembled WGS sequence"/>
</dbReference>
<dbReference type="PANTHER" id="PTHR10662:SF22">
    <property type="entry name" value="NUCLEAR RNA EXPORT FACTOR 1"/>
    <property type="match status" value="1"/>
</dbReference>
<dbReference type="CDD" id="cd14342">
    <property type="entry name" value="UBA_TAP-C"/>
    <property type="match status" value="1"/>
</dbReference>
<evidence type="ECO:0000256" key="3">
    <source>
        <dbReference type="ARBA" id="ARBA00022448"/>
    </source>
</evidence>
<dbReference type="Gene3D" id="3.10.450.50">
    <property type="match status" value="1"/>
</dbReference>
<keyword evidence="5" id="KW-0677">Repeat</keyword>
<keyword evidence="8" id="KW-0694">RNA-binding</keyword>
<feature type="domain" description="NTF2" evidence="10">
    <location>
        <begin position="390"/>
        <end position="554"/>
    </location>
</feature>
<dbReference type="AlphaFoldDB" id="A0A813UNB5"/>
<dbReference type="GO" id="GO:0016973">
    <property type="term" value="P:poly(A)+ mRNA export from nucleus"/>
    <property type="evidence" value="ECO:0007669"/>
    <property type="project" value="TreeGrafter"/>
</dbReference>
<feature type="domain" description="TAP-C" evidence="11">
    <location>
        <begin position="602"/>
        <end position="659"/>
    </location>
</feature>
<comment type="caution">
    <text evidence="12">The sequence shown here is derived from an EMBL/GenBank/DDBJ whole genome shotgun (WGS) entry which is preliminary data.</text>
</comment>
<dbReference type="InterPro" id="IPR009060">
    <property type="entry name" value="UBA-like_sf"/>
</dbReference>
<evidence type="ECO:0000256" key="9">
    <source>
        <dbReference type="SAM" id="MobiDB-lite"/>
    </source>
</evidence>
<dbReference type="InterPro" id="IPR035979">
    <property type="entry name" value="RBD_domain_sf"/>
</dbReference>
<protein>
    <submittedName>
        <fullName evidence="12">Uncharacterized protein</fullName>
    </submittedName>
</protein>
<dbReference type="SUPFAM" id="SSF54427">
    <property type="entry name" value="NTF2-like"/>
    <property type="match status" value="1"/>
</dbReference>
<evidence type="ECO:0000256" key="4">
    <source>
        <dbReference type="ARBA" id="ARBA00022614"/>
    </source>
</evidence>
<dbReference type="SUPFAM" id="SSF46934">
    <property type="entry name" value="UBA-like"/>
    <property type="match status" value="1"/>
</dbReference>
<evidence type="ECO:0000256" key="1">
    <source>
        <dbReference type="ARBA" id="ARBA00004642"/>
    </source>
</evidence>
<dbReference type="InterPro" id="IPR057125">
    <property type="entry name" value="NXF1/2/3/5-like_LRR"/>
</dbReference>
<dbReference type="CDD" id="cd00165">
    <property type="entry name" value="S4"/>
    <property type="match status" value="1"/>
</dbReference>
<dbReference type="OrthoDB" id="4150at2759"/>
<evidence type="ECO:0000256" key="8">
    <source>
        <dbReference type="PROSITE-ProRule" id="PRU00182"/>
    </source>
</evidence>
<feature type="region of interest" description="Disordered" evidence="9">
    <location>
        <begin position="1"/>
        <end position="43"/>
    </location>
</feature>
<evidence type="ECO:0000313" key="12">
    <source>
        <dbReference type="EMBL" id="CAF0829183.1"/>
    </source>
</evidence>
<proteinExistence type="inferred from homology"/>
<dbReference type="InterPro" id="IPR005637">
    <property type="entry name" value="TAP_C_dom"/>
</dbReference>
<gene>
    <name evidence="12" type="ORF">GPM918_LOCUS4962</name>
    <name evidence="13" type="ORF">SRO942_LOCUS4963</name>
</gene>
<keyword evidence="4" id="KW-0433">Leucine-rich repeat</keyword>
<dbReference type="GO" id="GO:0005737">
    <property type="term" value="C:cytoplasm"/>
    <property type="evidence" value="ECO:0007669"/>
    <property type="project" value="InterPro"/>
</dbReference>
<dbReference type="InterPro" id="IPR030217">
    <property type="entry name" value="NXF_fam"/>
</dbReference>
<keyword evidence="3" id="KW-0813">Transport</keyword>
<evidence type="ECO:0000256" key="5">
    <source>
        <dbReference type="ARBA" id="ARBA00022737"/>
    </source>
</evidence>
<dbReference type="Pfam" id="PF03943">
    <property type="entry name" value="TAP_C"/>
    <property type="match status" value="1"/>
</dbReference>
<dbReference type="InterPro" id="IPR001611">
    <property type="entry name" value="Leu-rich_rpt"/>
</dbReference>
<dbReference type="GO" id="GO:0003723">
    <property type="term" value="F:RNA binding"/>
    <property type="evidence" value="ECO:0007669"/>
    <property type="project" value="UniProtKB-KW"/>
</dbReference>
<dbReference type="Pfam" id="PF09162">
    <property type="entry name" value="Tap-RNA_bind"/>
    <property type="match status" value="1"/>
</dbReference>
<dbReference type="SUPFAM" id="SSF55174">
    <property type="entry name" value="Alpha-L RNA-binding motif"/>
    <property type="match status" value="1"/>
</dbReference>
<dbReference type="EMBL" id="CAJNOQ010000699">
    <property type="protein sequence ID" value="CAF0829183.1"/>
    <property type="molecule type" value="Genomic_DNA"/>
</dbReference>
<dbReference type="Gene3D" id="1.10.8.10">
    <property type="entry name" value="DNA helicase RuvA subunit, C-terminal domain"/>
    <property type="match status" value="1"/>
</dbReference>
<dbReference type="InterPro" id="IPR015245">
    <property type="entry name" value="Tap_RNA-bd"/>
</dbReference>
<evidence type="ECO:0000313" key="13">
    <source>
        <dbReference type="EMBL" id="CAF3616215.1"/>
    </source>
</evidence>
<dbReference type="InterPro" id="IPR012677">
    <property type="entry name" value="Nucleotide-bd_a/b_plait_sf"/>
</dbReference>
<organism evidence="12 14">
    <name type="scientific">Didymodactylos carnosus</name>
    <dbReference type="NCBI Taxonomy" id="1234261"/>
    <lineage>
        <taxon>Eukaryota</taxon>
        <taxon>Metazoa</taxon>
        <taxon>Spiralia</taxon>
        <taxon>Gnathifera</taxon>
        <taxon>Rotifera</taxon>
        <taxon>Eurotatoria</taxon>
        <taxon>Bdelloidea</taxon>
        <taxon>Philodinida</taxon>
        <taxon>Philodinidae</taxon>
        <taxon>Didymodactylos</taxon>
    </lineage>
</organism>
<feature type="region of interest" description="Disordered" evidence="9">
    <location>
        <begin position="677"/>
        <end position="704"/>
    </location>
</feature>
<dbReference type="SUPFAM" id="SSF52058">
    <property type="entry name" value="L domain-like"/>
    <property type="match status" value="1"/>
</dbReference>
<dbReference type="InterPro" id="IPR032710">
    <property type="entry name" value="NTF2-like_dom_sf"/>
</dbReference>
<dbReference type="Proteomes" id="UP000681722">
    <property type="component" value="Unassembled WGS sequence"/>
</dbReference>
<accession>A0A813UNB5</accession>